<dbReference type="Pfam" id="PF00535">
    <property type="entry name" value="Glycos_transf_2"/>
    <property type="match status" value="1"/>
</dbReference>
<keyword evidence="1" id="KW-0812">Transmembrane</keyword>
<dbReference type="Proteomes" id="UP000178964">
    <property type="component" value="Unassembled WGS sequence"/>
</dbReference>
<dbReference type="InterPro" id="IPR050256">
    <property type="entry name" value="Glycosyltransferase_2"/>
</dbReference>
<evidence type="ECO:0000259" key="2">
    <source>
        <dbReference type="Pfam" id="PF00535"/>
    </source>
</evidence>
<dbReference type="STRING" id="1802627.A3A70_01430"/>
<dbReference type="SUPFAM" id="SSF53448">
    <property type="entry name" value="Nucleotide-diphospho-sugar transferases"/>
    <property type="match status" value="1"/>
</dbReference>
<dbReference type="InterPro" id="IPR001173">
    <property type="entry name" value="Glyco_trans_2-like"/>
</dbReference>
<reference evidence="3 4" key="1">
    <citation type="journal article" date="2016" name="Nat. Commun.">
        <title>Thousands of microbial genomes shed light on interconnected biogeochemical processes in an aquifer system.</title>
        <authorList>
            <person name="Anantharaman K."/>
            <person name="Brown C.T."/>
            <person name="Hug L.A."/>
            <person name="Sharon I."/>
            <person name="Castelle C.J."/>
            <person name="Probst A.J."/>
            <person name="Thomas B.C."/>
            <person name="Singh A."/>
            <person name="Wilkins M.J."/>
            <person name="Karaoz U."/>
            <person name="Brodie E.L."/>
            <person name="Williams K.H."/>
            <person name="Hubbard S.S."/>
            <person name="Banfield J.F."/>
        </authorList>
    </citation>
    <scope>NUCLEOTIDE SEQUENCE [LARGE SCALE GENOMIC DNA]</scope>
</reference>
<sequence>MVQEISIIIPAFNEEENIKKVITDLLEETKKLDLKIEILVIDDASTDGTAMEVVELSKTNHEIKLLTHQKNKGYGGSLKTGISKATFETILIVDADCSYPLESLSLILEPMTTADMVIGARTGADVQIPFFRRPAKSFLRHLASFITETKIPDINSGFRAFRKSGVLKYWNLLPNKFSFTTTITMAMLSDGLEVEFVPINYKKRIGKSKITPFDFWNFLILTLRMAFYFNPLKIILPVSLSLLSLGGVILLYDVLILDNLADTPVFLIQTGVLLGAFGFLADLIVKRRY</sequence>
<dbReference type="InterPro" id="IPR029044">
    <property type="entry name" value="Nucleotide-diphossugar_trans"/>
</dbReference>
<dbReference type="CDD" id="cd04179">
    <property type="entry name" value="DPM_DPG-synthase_like"/>
    <property type="match status" value="1"/>
</dbReference>
<evidence type="ECO:0000313" key="4">
    <source>
        <dbReference type="Proteomes" id="UP000178964"/>
    </source>
</evidence>
<feature type="transmembrane region" description="Helical" evidence="1">
    <location>
        <begin position="234"/>
        <end position="252"/>
    </location>
</feature>
<dbReference type="Gene3D" id="3.90.550.10">
    <property type="entry name" value="Spore Coat Polysaccharide Biosynthesis Protein SpsA, Chain A"/>
    <property type="match status" value="1"/>
</dbReference>
<gene>
    <name evidence="3" type="ORF">A3A70_01430</name>
</gene>
<dbReference type="PANTHER" id="PTHR48090">
    <property type="entry name" value="UNDECAPRENYL-PHOSPHATE 4-DEOXY-4-FORMAMIDO-L-ARABINOSE TRANSFERASE-RELATED"/>
    <property type="match status" value="1"/>
</dbReference>
<proteinExistence type="predicted"/>
<keyword evidence="1" id="KW-1133">Transmembrane helix</keyword>
<evidence type="ECO:0000313" key="3">
    <source>
        <dbReference type="EMBL" id="OGC58357.1"/>
    </source>
</evidence>
<comment type="caution">
    <text evidence="3">The sequence shown here is derived from an EMBL/GenBank/DDBJ whole genome shotgun (WGS) entry which is preliminary data.</text>
</comment>
<organism evidence="3 4">
    <name type="scientific">candidate division WWE3 bacterium RIFCSPLOWO2_01_FULL_42_11</name>
    <dbReference type="NCBI Taxonomy" id="1802627"/>
    <lineage>
        <taxon>Bacteria</taxon>
        <taxon>Katanobacteria</taxon>
    </lineage>
</organism>
<dbReference type="PANTHER" id="PTHR48090:SF7">
    <property type="entry name" value="RFBJ PROTEIN"/>
    <property type="match status" value="1"/>
</dbReference>
<dbReference type="EMBL" id="MEVK01000038">
    <property type="protein sequence ID" value="OGC58357.1"/>
    <property type="molecule type" value="Genomic_DNA"/>
</dbReference>
<feature type="transmembrane region" description="Helical" evidence="1">
    <location>
        <begin position="264"/>
        <end position="285"/>
    </location>
</feature>
<dbReference type="AlphaFoldDB" id="A0A1F4VM97"/>
<protein>
    <recommendedName>
        <fullName evidence="2">Glycosyltransferase 2-like domain-containing protein</fullName>
    </recommendedName>
</protein>
<evidence type="ECO:0000256" key="1">
    <source>
        <dbReference type="SAM" id="Phobius"/>
    </source>
</evidence>
<accession>A0A1F4VM97</accession>
<name>A0A1F4VM97_UNCKA</name>
<keyword evidence="1" id="KW-0472">Membrane</keyword>
<feature type="domain" description="Glycosyltransferase 2-like" evidence="2">
    <location>
        <begin position="6"/>
        <end position="166"/>
    </location>
</feature>